<dbReference type="InterPro" id="IPR006680">
    <property type="entry name" value="Amidohydro-rel"/>
</dbReference>
<dbReference type="OrthoDB" id="8673349at2"/>
<dbReference type="Pfam" id="PF04909">
    <property type="entry name" value="Amidohydro_2"/>
    <property type="match status" value="1"/>
</dbReference>
<sequence>MTLTNDAYVDQLKICDVDAHVLEPPDLWTSRMSKKWGDQVPHIVRINNRDTWYIGDTRVGTAVGGQAQAGWKAPYPNTPLYYEDAHPGAWKADERLAWMDENGIHSQVLYPNMISFHTARLLTLDPQLRLEIVQAYNDFLSDFCSAAPDRLIALTNLPWWDLEQSLAELERCYALGHRGLNFGWQFERAGLPPLRSDHWEPLLKMCQEMNVPVNFHTAFNESFEEDQGLVANAESFSTLDLAKISAQSMLANANCISELILGRLCERYPTLKFVSVESGIGYIPFLLDSLDWQWSTLSTHLDYPDMLLPSEYFRRQIYATFWFDPHVGAPAALYPDNFMFETDFPHSTCLAPAPNSSATGPRETISKNLGDLPADLVRKVLHENAAHVYNL</sequence>
<gene>
    <name evidence="3" type="ORF">CC117_16005</name>
</gene>
<name>A0A1S1QXH6_9ACTN</name>
<evidence type="ECO:0000313" key="4">
    <source>
        <dbReference type="Proteomes" id="UP000179627"/>
    </source>
</evidence>
<dbReference type="GO" id="GO:0016787">
    <property type="term" value="F:hydrolase activity"/>
    <property type="evidence" value="ECO:0007669"/>
    <property type="project" value="InterPro"/>
</dbReference>
<dbReference type="InterPro" id="IPR032465">
    <property type="entry name" value="ACMSD"/>
</dbReference>
<keyword evidence="4" id="KW-1185">Reference proteome</keyword>
<dbReference type="PANTHER" id="PTHR21240:SF28">
    <property type="entry name" value="ISO-OROTATE DECARBOXYLASE (EUROFUNG)"/>
    <property type="match status" value="1"/>
</dbReference>
<dbReference type="SUPFAM" id="SSF51556">
    <property type="entry name" value="Metallo-dependent hydrolases"/>
    <property type="match status" value="1"/>
</dbReference>
<keyword evidence="1" id="KW-0456">Lyase</keyword>
<accession>A0A1S1QXH6</accession>
<reference evidence="4" key="1">
    <citation type="submission" date="2016-07" db="EMBL/GenBank/DDBJ databases">
        <title>Sequence Frankia sp. strain CcI1.17.</title>
        <authorList>
            <person name="Ghodhbane-Gtari F."/>
            <person name="Swanson E."/>
            <person name="Gueddou A."/>
            <person name="Morris K."/>
            <person name="Hezbri K."/>
            <person name="Ktari A."/>
            <person name="Nouioui I."/>
            <person name="Abebe-Akele F."/>
            <person name="Simpson S."/>
            <person name="Thomas K."/>
            <person name="Gtari M."/>
            <person name="Tisa L.S."/>
            <person name="Hurst S."/>
        </authorList>
    </citation>
    <scope>NUCLEOTIDE SEQUENCE [LARGE SCALE GENOMIC DNA]</scope>
    <source>
        <strain evidence="4">Cc1.17</strain>
    </source>
</reference>
<dbReference type="GO" id="GO:0005737">
    <property type="term" value="C:cytoplasm"/>
    <property type="evidence" value="ECO:0007669"/>
    <property type="project" value="TreeGrafter"/>
</dbReference>
<dbReference type="RefSeq" id="WP_071084236.1">
    <property type="nucleotide sequence ID" value="NZ_MBLM01000110.1"/>
</dbReference>
<dbReference type="InterPro" id="IPR032466">
    <property type="entry name" value="Metal_Hydrolase"/>
</dbReference>
<evidence type="ECO:0000313" key="3">
    <source>
        <dbReference type="EMBL" id="OHV37975.1"/>
    </source>
</evidence>
<dbReference type="PANTHER" id="PTHR21240">
    <property type="entry name" value="2-AMINO-3-CARBOXYLMUCONATE-6-SEMIALDEHYDE DECARBOXYLASE"/>
    <property type="match status" value="1"/>
</dbReference>
<comment type="caution">
    <text evidence="3">The sequence shown here is derived from an EMBL/GenBank/DDBJ whole genome shotgun (WGS) entry which is preliminary data.</text>
</comment>
<evidence type="ECO:0000256" key="1">
    <source>
        <dbReference type="ARBA" id="ARBA00023239"/>
    </source>
</evidence>
<dbReference type="EMBL" id="MBLM01000110">
    <property type="protein sequence ID" value="OHV37975.1"/>
    <property type="molecule type" value="Genomic_DNA"/>
</dbReference>
<organism evidence="3 4">
    <name type="scientific">Parafrankia colletiae</name>
    <dbReference type="NCBI Taxonomy" id="573497"/>
    <lineage>
        <taxon>Bacteria</taxon>
        <taxon>Bacillati</taxon>
        <taxon>Actinomycetota</taxon>
        <taxon>Actinomycetes</taxon>
        <taxon>Frankiales</taxon>
        <taxon>Frankiaceae</taxon>
        <taxon>Parafrankia</taxon>
    </lineage>
</organism>
<proteinExistence type="predicted"/>
<dbReference type="AlphaFoldDB" id="A0A1S1QXH6"/>
<dbReference type="GO" id="GO:0016831">
    <property type="term" value="F:carboxy-lyase activity"/>
    <property type="evidence" value="ECO:0007669"/>
    <property type="project" value="InterPro"/>
</dbReference>
<protein>
    <recommendedName>
        <fullName evidence="2">Amidohydrolase-related domain-containing protein</fullName>
    </recommendedName>
</protein>
<evidence type="ECO:0000259" key="2">
    <source>
        <dbReference type="Pfam" id="PF04909"/>
    </source>
</evidence>
<dbReference type="Proteomes" id="UP000179627">
    <property type="component" value="Unassembled WGS sequence"/>
</dbReference>
<dbReference type="Gene3D" id="3.20.20.140">
    <property type="entry name" value="Metal-dependent hydrolases"/>
    <property type="match status" value="1"/>
</dbReference>
<dbReference type="GO" id="GO:0019748">
    <property type="term" value="P:secondary metabolic process"/>
    <property type="evidence" value="ECO:0007669"/>
    <property type="project" value="TreeGrafter"/>
</dbReference>
<feature type="domain" description="Amidohydrolase-related" evidence="2">
    <location>
        <begin position="16"/>
        <end position="391"/>
    </location>
</feature>